<comment type="subcellular location">
    <subcellularLocation>
        <location evidence="9">Cell inner membrane</location>
        <topology evidence="9">Peripheral membrane protein</topology>
        <orientation evidence="9">Cytoplasmic side</orientation>
    </subcellularLocation>
</comment>
<dbReference type="CDD" id="cd01638">
    <property type="entry name" value="CysQ"/>
    <property type="match status" value="1"/>
</dbReference>
<dbReference type="Gene3D" id="3.40.190.80">
    <property type="match status" value="1"/>
</dbReference>
<reference evidence="11" key="1">
    <citation type="journal article" date="2019" name="Int. J. Syst. Evol. Microbiol.">
        <title>The Global Catalogue of Microorganisms (GCM) 10K type strain sequencing project: providing services to taxonomists for standard genome sequencing and annotation.</title>
        <authorList>
            <consortium name="The Broad Institute Genomics Platform"/>
            <consortium name="The Broad Institute Genome Sequencing Center for Infectious Disease"/>
            <person name="Wu L."/>
            <person name="Ma J."/>
        </authorList>
    </citation>
    <scope>NUCLEOTIDE SEQUENCE [LARGE SCALE GENOMIC DNA]</scope>
    <source>
        <strain evidence="11">CGMCC 1.10188</strain>
    </source>
</reference>
<keyword evidence="11" id="KW-1185">Reference proteome</keyword>
<dbReference type="SUPFAM" id="SSF56655">
    <property type="entry name" value="Carbohydrate phosphatase"/>
    <property type="match status" value="1"/>
</dbReference>
<evidence type="ECO:0000256" key="7">
    <source>
        <dbReference type="ARBA" id="ARBA00022842"/>
    </source>
</evidence>
<dbReference type="Pfam" id="PF00459">
    <property type="entry name" value="Inositol_P"/>
    <property type="match status" value="1"/>
</dbReference>
<feature type="binding site" evidence="9">
    <location>
        <position position="235"/>
    </location>
    <ligand>
        <name>Mg(2+)</name>
        <dbReference type="ChEBI" id="CHEBI:18420"/>
        <label>2</label>
    </ligand>
</feature>
<feature type="binding site" evidence="9">
    <location>
        <position position="89"/>
    </location>
    <ligand>
        <name>Mg(2+)</name>
        <dbReference type="ChEBI" id="CHEBI:18420"/>
        <label>1</label>
    </ligand>
</feature>
<feature type="binding site" evidence="9">
    <location>
        <position position="112"/>
    </location>
    <ligand>
        <name>Mg(2+)</name>
        <dbReference type="ChEBI" id="CHEBI:18420"/>
        <label>1</label>
    </ligand>
</feature>
<evidence type="ECO:0000313" key="11">
    <source>
        <dbReference type="Proteomes" id="UP000603352"/>
    </source>
</evidence>
<keyword evidence="7 9" id="KW-0460">Magnesium</keyword>
<dbReference type="PROSITE" id="PS00630">
    <property type="entry name" value="IMP_2"/>
    <property type="match status" value="1"/>
</dbReference>
<dbReference type="PROSITE" id="PS00629">
    <property type="entry name" value="IMP_1"/>
    <property type="match status" value="1"/>
</dbReference>
<feature type="binding site" evidence="9">
    <location>
        <position position="89"/>
    </location>
    <ligand>
        <name>substrate</name>
    </ligand>
</feature>
<dbReference type="InterPro" id="IPR006240">
    <property type="entry name" value="CysQ"/>
</dbReference>
<evidence type="ECO:0000256" key="8">
    <source>
        <dbReference type="ARBA" id="ARBA00023136"/>
    </source>
</evidence>
<name>A0ABQ1IUI0_9PROT</name>
<dbReference type="PANTHER" id="PTHR43028:SF5">
    <property type="entry name" value="3'(2'),5'-BISPHOSPHATE NUCLEOTIDASE 1"/>
    <property type="match status" value="1"/>
</dbReference>
<gene>
    <name evidence="9" type="primary">cysQ</name>
    <name evidence="10" type="ORF">GCM10011505_35870</name>
</gene>
<keyword evidence="4 9" id="KW-0997">Cell inner membrane</keyword>
<comment type="caution">
    <text evidence="10">The sequence shown here is derived from an EMBL/GenBank/DDBJ whole genome shotgun (WGS) entry which is preliminary data.</text>
</comment>
<keyword evidence="8 9" id="KW-0472">Membrane</keyword>
<dbReference type="EMBL" id="BMDZ01000048">
    <property type="protein sequence ID" value="GGB51620.1"/>
    <property type="molecule type" value="Genomic_DNA"/>
</dbReference>
<keyword evidence="3 9" id="KW-1003">Cell membrane</keyword>
<dbReference type="EC" id="3.1.3.7" evidence="9"/>
<dbReference type="RefSeq" id="WP_188580372.1">
    <property type="nucleotide sequence ID" value="NZ_BMDZ01000048.1"/>
</dbReference>
<dbReference type="HAMAP" id="MF_02095">
    <property type="entry name" value="CysQ"/>
    <property type="match status" value="1"/>
</dbReference>
<dbReference type="PANTHER" id="PTHR43028">
    <property type="entry name" value="3'(2'),5'-BISPHOSPHATE NUCLEOTIDASE 1"/>
    <property type="match status" value="1"/>
</dbReference>
<dbReference type="NCBIfam" id="TIGR01331">
    <property type="entry name" value="bisphos_cysQ"/>
    <property type="match status" value="1"/>
</dbReference>
<evidence type="ECO:0000256" key="2">
    <source>
        <dbReference type="ARBA" id="ARBA00005289"/>
    </source>
</evidence>
<evidence type="ECO:0000256" key="9">
    <source>
        <dbReference type="HAMAP-Rule" id="MF_02095"/>
    </source>
</evidence>
<organism evidence="10 11">
    <name type="scientific">Tistrella bauzanensis</name>
    <dbReference type="NCBI Taxonomy" id="657419"/>
    <lineage>
        <taxon>Bacteria</taxon>
        <taxon>Pseudomonadati</taxon>
        <taxon>Pseudomonadota</taxon>
        <taxon>Alphaproteobacteria</taxon>
        <taxon>Geminicoccales</taxon>
        <taxon>Geminicoccaceae</taxon>
        <taxon>Tistrella</taxon>
    </lineage>
</organism>
<sequence>MPIDVATPRMPDAGLRDAAPLPMPALPDLAAVVALTRAAGQAIMTLYGPGIDCWTKSDDSPVTAADMAAHQVLSAGLAALTPDIPVISEEAVTAADLSHGAPAATFWLVDPLDGTREFLSRNGEFTVNAALIHDGRPVMGVVGIPATGRIYAGGPDGAVVIEPSGTTMAITVRPVPDDGAVALVSRSHADRRTGDWLAAHGITRSRAAGSSLKLCLIAEGLADVYPRLGRTMEWDIAAGHAVLAAAGGHVDRLMDGLPLGYGKPGLDNPDFIARGGWQSAAAI</sequence>
<proteinExistence type="inferred from homology"/>
<feature type="binding site" evidence="9">
    <location>
        <begin position="112"/>
        <end position="115"/>
    </location>
    <ligand>
        <name>substrate</name>
    </ligand>
</feature>
<dbReference type="InterPro" id="IPR020550">
    <property type="entry name" value="Inositol_monophosphatase_CS"/>
</dbReference>
<evidence type="ECO:0000256" key="4">
    <source>
        <dbReference type="ARBA" id="ARBA00022519"/>
    </source>
</evidence>
<evidence type="ECO:0000256" key="3">
    <source>
        <dbReference type="ARBA" id="ARBA00022475"/>
    </source>
</evidence>
<comment type="catalytic activity">
    <reaction evidence="1 9">
        <text>adenosine 3',5'-bisphosphate + H2O = AMP + phosphate</text>
        <dbReference type="Rhea" id="RHEA:10040"/>
        <dbReference type="ChEBI" id="CHEBI:15377"/>
        <dbReference type="ChEBI" id="CHEBI:43474"/>
        <dbReference type="ChEBI" id="CHEBI:58343"/>
        <dbReference type="ChEBI" id="CHEBI:456215"/>
        <dbReference type="EC" id="3.1.3.7"/>
    </reaction>
</comment>
<evidence type="ECO:0000256" key="1">
    <source>
        <dbReference type="ARBA" id="ARBA00001625"/>
    </source>
</evidence>
<dbReference type="InterPro" id="IPR020583">
    <property type="entry name" value="Inositol_monoP_metal-BS"/>
</dbReference>
<dbReference type="InterPro" id="IPR000760">
    <property type="entry name" value="Inositol_monophosphatase-like"/>
</dbReference>
<feature type="binding site" evidence="9">
    <location>
        <position position="235"/>
    </location>
    <ligand>
        <name>substrate</name>
    </ligand>
</feature>
<dbReference type="PRINTS" id="PR00377">
    <property type="entry name" value="IMPHPHTASES"/>
</dbReference>
<protein>
    <recommendedName>
        <fullName evidence="9">3'(2'),5'-bisphosphate nucleotidase CysQ</fullName>
        <ecNumber evidence="9">3.1.3.7</ecNumber>
    </recommendedName>
    <alternativeName>
        <fullName evidence="9">3'(2'),5-bisphosphonucleoside 3'(2')-phosphohydrolase</fullName>
    </alternativeName>
    <alternativeName>
        <fullName evidence="9">3'-phosphoadenosine 5'-phosphate phosphatase</fullName>
        <shortName evidence="9">PAP phosphatase</shortName>
    </alternativeName>
</protein>
<dbReference type="Gene3D" id="3.30.540.10">
    <property type="entry name" value="Fructose-1,6-Bisphosphatase, subunit A, domain 1"/>
    <property type="match status" value="1"/>
</dbReference>
<dbReference type="InterPro" id="IPR050725">
    <property type="entry name" value="CysQ/Inositol_MonoPase"/>
</dbReference>
<keyword evidence="5 9" id="KW-0479">Metal-binding</keyword>
<accession>A0ABQ1IUI0</accession>
<dbReference type="Proteomes" id="UP000603352">
    <property type="component" value="Unassembled WGS sequence"/>
</dbReference>
<comment type="similarity">
    <text evidence="2 9">Belongs to the inositol monophosphatase superfamily. CysQ family.</text>
</comment>
<comment type="cofactor">
    <cofactor evidence="9">
        <name>Mg(2+)</name>
        <dbReference type="ChEBI" id="CHEBI:18420"/>
    </cofactor>
</comment>
<evidence type="ECO:0000256" key="5">
    <source>
        <dbReference type="ARBA" id="ARBA00022723"/>
    </source>
</evidence>
<evidence type="ECO:0000313" key="10">
    <source>
        <dbReference type="EMBL" id="GGB51620.1"/>
    </source>
</evidence>
<keyword evidence="6 9" id="KW-0378">Hydrolase</keyword>
<feature type="binding site" evidence="9">
    <location>
        <position position="110"/>
    </location>
    <ligand>
        <name>Mg(2+)</name>
        <dbReference type="ChEBI" id="CHEBI:18420"/>
        <label>1</label>
    </ligand>
</feature>
<evidence type="ECO:0000256" key="6">
    <source>
        <dbReference type="ARBA" id="ARBA00022801"/>
    </source>
</evidence>
<feature type="binding site" evidence="9">
    <location>
        <position position="113"/>
    </location>
    <ligand>
        <name>Mg(2+)</name>
        <dbReference type="ChEBI" id="CHEBI:18420"/>
        <label>2</label>
    </ligand>
</feature>
<comment type="function">
    <text evidence="9">Converts adenosine-3',5'-bisphosphate (PAP) to AMP.</text>
</comment>
<feature type="binding site" evidence="9">
    <location>
        <position position="110"/>
    </location>
    <ligand>
        <name>Mg(2+)</name>
        <dbReference type="ChEBI" id="CHEBI:18420"/>
        <label>2</label>
    </ligand>
</feature>